<dbReference type="GO" id="GO:0005507">
    <property type="term" value="F:copper ion binding"/>
    <property type="evidence" value="ECO:0007669"/>
    <property type="project" value="InterPro"/>
</dbReference>
<evidence type="ECO:0000313" key="30">
    <source>
        <dbReference type="Proteomes" id="UP000559256"/>
    </source>
</evidence>
<evidence type="ECO:0000256" key="1">
    <source>
        <dbReference type="ARBA" id="ARBA00000349"/>
    </source>
</evidence>
<keyword evidence="8" id="KW-0964">Secreted</keyword>
<comment type="subcellular location">
    <subcellularLocation>
        <location evidence="4">Endoplasmic reticulum membrane</location>
        <topology evidence="4">Multi-pass membrane protein</topology>
    </subcellularLocation>
    <subcellularLocation>
        <location evidence="5">Secreted</location>
    </subcellularLocation>
</comment>
<dbReference type="EC" id="3.4.-.-" evidence="22"/>
<evidence type="ECO:0000256" key="2">
    <source>
        <dbReference type="ARBA" id="ARBA00001935"/>
    </source>
</evidence>
<accession>A0A8H5C2Z3</accession>
<evidence type="ECO:0000256" key="6">
    <source>
        <dbReference type="ARBA" id="ARBA00010609"/>
    </source>
</evidence>
<dbReference type="PANTHER" id="PTHR11709">
    <property type="entry name" value="MULTI-COPPER OXIDASE"/>
    <property type="match status" value="1"/>
</dbReference>
<comment type="similarity">
    <text evidence="6">Belongs to the multicopper oxidase family.</text>
</comment>
<dbReference type="GO" id="GO:0005789">
    <property type="term" value="C:endoplasmic reticulum membrane"/>
    <property type="evidence" value="ECO:0007669"/>
    <property type="project" value="UniProtKB-SubCell"/>
</dbReference>
<organism evidence="29 30">
    <name type="scientific">Tetrapyrgos nigripes</name>
    <dbReference type="NCBI Taxonomy" id="182062"/>
    <lineage>
        <taxon>Eukaryota</taxon>
        <taxon>Fungi</taxon>
        <taxon>Dikarya</taxon>
        <taxon>Basidiomycota</taxon>
        <taxon>Agaricomycotina</taxon>
        <taxon>Agaricomycetes</taxon>
        <taxon>Agaricomycetidae</taxon>
        <taxon>Agaricales</taxon>
        <taxon>Marasmiineae</taxon>
        <taxon>Marasmiaceae</taxon>
        <taxon>Tetrapyrgos</taxon>
    </lineage>
</organism>
<evidence type="ECO:0000256" key="7">
    <source>
        <dbReference type="ARBA" id="ARBA00010918"/>
    </source>
</evidence>
<feature type="transmembrane region" description="Helical" evidence="23">
    <location>
        <begin position="433"/>
        <end position="455"/>
    </location>
</feature>
<comment type="caution">
    <text evidence="29">The sequence shown here is derived from an EMBL/GenBank/DDBJ whole genome shotgun (WGS) entry which is preliminary data.</text>
</comment>
<evidence type="ECO:0000256" key="5">
    <source>
        <dbReference type="ARBA" id="ARBA00004613"/>
    </source>
</evidence>
<keyword evidence="15 23" id="KW-1133">Transmembrane helix</keyword>
<protein>
    <recommendedName>
        <fullName evidence="22">Peptide hydrolase</fullName>
        <ecNumber evidence="22">3.4.-.-</ecNumber>
    </recommendedName>
</protein>
<dbReference type="GO" id="GO:0008237">
    <property type="term" value="F:metallopeptidase activity"/>
    <property type="evidence" value="ECO:0007669"/>
    <property type="project" value="UniProtKB-KW"/>
</dbReference>
<keyword evidence="13" id="KW-0256">Endoplasmic reticulum</keyword>
<dbReference type="Gene3D" id="3.40.630.10">
    <property type="entry name" value="Zn peptidases"/>
    <property type="match status" value="1"/>
</dbReference>
<dbReference type="InterPro" id="IPR008972">
    <property type="entry name" value="Cupredoxin"/>
</dbReference>
<evidence type="ECO:0000256" key="10">
    <source>
        <dbReference type="ARBA" id="ARBA00022692"/>
    </source>
</evidence>
<evidence type="ECO:0000256" key="17">
    <source>
        <dbReference type="ARBA" id="ARBA00023008"/>
    </source>
</evidence>
<dbReference type="FunFam" id="2.60.40.420:FF:000045">
    <property type="entry name" value="Laccase 2"/>
    <property type="match status" value="1"/>
</dbReference>
<evidence type="ECO:0000259" key="25">
    <source>
        <dbReference type="Pfam" id="PF04389"/>
    </source>
</evidence>
<dbReference type="OrthoDB" id="76293at2759"/>
<dbReference type="Proteomes" id="UP000559256">
    <property type="component" value="Unassembled WGS sequence"/>
</dbReference>
<dbReference type="InterPro" id="IPR045087">
    <property type="entry name" value="Cu-oxidase_fam"/>
</dbReference>
<dbReference type="Pfam" id="PF00394">
    <property type="entry name" value="Cu-oxidase"/>
    <property type="match status" value="1"/>
</dbReference>
<dbReference type="InterPro" id="IPR011707">
    <property type="entry name" value="Cu-oxidase-like_N"/>
</dbReference>
<dbReference type="Pfam" id="PF07731">
    <property type="entry name" value="Cu-oxidase_2"/>
    <property type="match status" value="1"/>
</dbReference>
<evidence type="ECO:0000256" key="9">
    <source>
        <dbReference type="ARBA" id="ARBA00022670"/>
    </source>
</evidence>
<feature type="transmembrane region" description="Helical" evidence="23">
    <location>
        <begin position="495"/>
        <end position="515"/>
    </location>
</feature>
<dbReference type="InterPro" id="IPR033138">
    <property type="entry name" value="Cu_oxidase_CS"/>
</dbReference>
<dbReference type="PROSITE" id="PS00079">
    <property type="entry name" value="MULTICOPPER_OXIDASE1"/>
    <property type="match status" value="1"/>
</dbReference>
<evidence type="ECO:0000256" key="16">
    <source>
        <dbReference type="ARBA" id="ARBA00023002"/>
    </source>
</evidence>
<dbReference type="SUPFAM" id="SSF53187">
    <property type="entry name" value="Zn-dependent exopeptidases"/>
    <property type="match status" value="1"/>
</dbReference>
<evidence type="ECO:0000313" key="29">
    <source>
        <dbReference type="EMBL" id="KAF5334245.1"/>
    </source>
</evidence>
<dbReference type="InterPro" id="IPR011706">
    <property type="entry name" value="Cu-oxidase_C"/>
</dbReference>
<comment type="similarity">
    <text evidence="7 22">Belongs to the peptidase M28 family.</text>
</comment>
<dbReference type="GO" id="GO:0052716">
    <property type="term" value="F:hydroquinone:oxygen oxidoreductase activity"/>
    <property type="evidence" value="ECO:0007669"/>
    <property type="project" value="UniProtKB-EC"/>
</dbReference>
<evidence type="ECO:0000256" key="4">
    <source>
        <dbReference type="ARBA" id="ARBA00004477"/>
    </source>
</evidence>
<feature type="transmembrane region" description="Helical" evidence="23">
    <location>
        <begin position="521"/>
        <end position="539"/>
    </location>
</feature>
<dbReference type="CDD" id="cd13903">
    <property type="entry name" value="CuRO_3_Tv-LCC_like"/>
    <property type="match status" value="1"/>
</dbReference>
<keyword evidence="19 23" id="KW-0472">Membrane</keyword>
<evidence type="ECO:0000256" key="18">
    <source>
        <dbReference type="ARBA" id="ARBA00023049"/>
    </source>
</evidence>
<keyword evidence="14 22" id="KW-0862">Zinc</keyword>
<evidence type="ECO:0000259" key="28">
    <source>
        <dbReference type="Pfam" id="PF22249"/>
    </source>
</evidence>
<dbReference type="PANTHER" id="PTHR11709:SF394">
    <property type="entry name" value="FI03373P-RELATED"/>
    <property type="match status" value="1"/>
</dbReference>
<keyword evidence="9 22" id="KW-0645">Protease</keyword>
<comment type="cofactor">
    <cofactor evidence="3">
        <name>Zn(2+)</name>
        <dbReference type="ChEBI" id="CHEBI:29105"/>
    </cofactor>
</comment>
<sequence>MTSMRRTRWGPFSSLFFLAPVLIGVPWISYRQHTALPEPVVDPTNPVTGLPQLSETQILGVSKYLSEDIGFRTPGTLEHLLGDQWMYGRVEEFKQRCDEIVAATQGSRKLECEIWRQEGSGSHRFDMMGNRLYKTYVSISNIVVRLSDGTPQGKEHAVLVNAHLDSTLPTPGAADDALSVGVMLDCMRVLVETDGWSPRHAIVFLFNNAEESLQDGSHLFSTQHSVASTIRAVVNLEAAGTTGRELLFQATSEQMIEAYSHVPRRALLPCFLLPSISGIILSDTDFRQFQQYLNVTGLDIAVVGNSYLYHMRKDLVENIQPGVAQHMAENTLALLQYLSSHPDVLPSLTGGYTPPTTVYYSLLGFFFMYSFRTAMKMHLALMAGSMGLVGWLVLSGSGRGQSVKKARDGKVSRAVEVVDDSLTVKALAHGATAATLGIIGCLLLPNILAVVMARVLGNAMSWFSNEYSALVLYGPAACLGTLLSQLLISPVHETAVYSAILLIQSFLAVIVQFLGVGSASLFFVSSLSLFFALLLNPLLSGSGSDLASGSRRDLGLSLATYALGQVLPLTVGTMAMLPTLEVFVPLTGRMGGDVPADNLISTIVAAISALAVPLFLPFVHRFGRSALVKAIMILGVVSVVPIAIFSVREPFDEMHQKRVFVLRTENVTTGEHHLHLSTPDGAPGFEALVHEIAKAFGRGPEESENEEAVPVPVIMDHYNSDWDPMFPYSMFLTPYKVPLWVDPEYVSPWTATGTQFSITAEDDTVDFVAGTRTLKLRVYHPGLIWTVIAFDAHVLKWNLDENPPDEYTRHHVKETSFYGKDSWSIDLVIKLPQGGTTSEDAQGILVNFIGLQEKGMWPGKKALLEAENVDKNIASTLVMFRELDEWIEQRTGGKVDAMLLGCVAGVQRKFAPDGFNRDVVVASTQSNPTSFNAPLIKGTKGGRFSVNVFDQLNDDTMAVSTSIHWHGILQRHTTWADGPSGVSQCPIAPGQSFEYDFAVPGQAGTFWYHSHFRTQYCDGLRGPLVIYDPHDPHAHLYDVDDESTIITLADWFHDSTQFLADQRDANGNAFPSKSNSTLINGAGRFPGGPQVPLSVINVEHGKRYRMRLVSMSCDSSFQFSIDGHNMTIIEADGIETQPLTVNSLQIFAAQRYSFVLNANQPVGNYRIRAQPPSATSFSVGFDGGLNSAILRYKGAPNQEPNSTQQTSLAQLNDAQLVPLVNPGAPGGSAPADVVLDLVLGFNGTGFQINGTQFVPPNELPVLLQILSGKKKAQELLPAGSVYGLPLGKTIEIRLFGAGAPGGPHPFHLHGHAFDVVQGLNQDQPNYKNPVRRDVTPVNGASPTIIRFKTDNPGPWMLHCHIDFHLDLGLAVVLAEDIPDVKSFNPVPAAWKKLCTDGVVGPDE</sequence>
<feature type="transmembrane region" description="Helical" evidence="23">
    <location>
        <begin position="560"/>
        <end position="579"/>
    </location>
</feature>
<keyword evidence="11 22" id="KW-0479">Metal-binding</keyword>
<evidence type="ECO:0000259" key="27">
    <source>
        <dbReference type="Pfam" id="PF07732"/>
    </source>
</evidence>
<feature type="transmembrane region" description="Helical" evidence="23">
    <location>
        <begin position="626"/>
        <end position="647"/>
    </location>
</feature>
<dbReference type="PROSITE" id="PS00080">
    <property type="entry name" value="MULTICOPPER_OXIDASE2"/>
    <property type="match status" value="1"/>
</dbReference>
<dbReference type="InterPro" id="IPR007484">
    <property type="entry name" value="Peptidase_M28"/>
</dbReference>
<evidence type="ECO:0000256" key="19">
    <source>
        <dbReference type="ARBA" id="ARBA00023136"/>
    </source>
</evidence>
<name>A0A8H5C2Z3_9AGAR</name>
<keyword evidence="10 23" id="KW-0812">Transmembrane</keyword>
<dbReference type="Pfam" id="PF07732">
    <property type="entry name" value="Cu-oxidase_3"/>
    <property type="match status" value="1"/>
</dbReference>
<comment type="catalytic activity">
    <reaction evidence="1">
        <text>4 hydroquinone + O2 = 4 benzosemiquinone + 2 H2O</text>
        <dbReference type="Rhea" id="RHEA:11276"/>
        <dbReference type="ChEBI" id="CHEBI:15377"/>
        <dbReference type="ChEBI" id="CHEBI:15379"/>
        <dbReference type="ChEBI" id="CHEBI:17594"/>
        <dbReference type="ChEBI" id="CHEBI:17977"/>
        <dbReference type="EC" id="1.10.3.2"/>
    </reaction>
</comment>
<evidence type="ECO:0000256" key="3">
    <source>
        <dbReference type="ARBA" id="ARBA00001947"/>
    </source>
</evidence>
<keyword evidence="18" id="KW-0482">Metalloprotease</keyword>
<evidence type="ECO:0000256" key="15">
    <source>
        <dbReference type="ARBA" id="ARBA00022989"/>
    </source>
</evidence>
<evidence type="ECO:0000256" key="23">
    <source>
        <dbReference type="SAM" id="Phobius"/>
    </source>
</evidence>
<feature type="transmembrane region" description="Helical" evidence="23">
    <location>
        <begin position="467"/>
        <end position="488"/>
    </location>
</feature>
<dbReference type="Gene3D" id="2.60.40.420">
    <property type="entry name" value="Cupredoxins - blue copper proteins"/>
    <property type="match status" value="3"/>
</dbReference>
<dbReference type="FunFam" id="3.40.630.10:FF:000008">
    <property type="entry name" value="Endoplasmic reticulum metallopeptidase 1"/>
    <property type="match status" value="1"/>
</dbReference>
<evidence type="ECO:0000256" key="21">
    <source>
        <dbReference type="ARBA" id="ARBA00023180"/>
    </source>
</evidence>
<comment type="cofactor">
    <cofactor evidence="2">
        <name>Cu cation</name>
        <dbReference type="ChEBI" id="CHEBI:23378"/>
    </cofactor>
</comment>
<dbReference type="InterPro" id="IPR053974">
    <property type="entry name" value="ERMP1_1-A_TM"/>
</dbReference>
<keyword evidence="21" id="KW-0325">Glycoprotein</keyword>
<evidence type="ECO:0000256" key="13">
    <source>
        <dbReference type="ARBA" id="ARBA00022824"/>
    </source>
</evidence>
<keyword evidence="20" id="KW-1015">Disulfide bond</keyword>
<dbReference type="SUPFAM" id="SSF49503">
    <property type="entry name" value="Cupredoxins"/>
    <property type="match status" value="3"/>
</dbReference>
<evidence type="ECO:0000256" key="22">
    <source>
        <dbReference type="RuleBase" id="RU361240"/>
    </source>
</evidence>
<evidence type="ECO:0000259" key="26">
    <source>
        <dbReference type="Pfam" id="PF07731"/>
    </source>
</evidence>
<dbReference type="Pfam" id="PF04389">
    <property type="entry name" value="Peptidase_M28"/>
    <property type="match status" value="1"/>
</dbReference>
<gene>
    <name evidence="29" type="ORF">D9758_017096</name>
</gene>
<feature type="domain" description="Plastocyanin-like" evidence="26">
    <location>
        <begin position="1256"/>
        <end position="1376"/>
    </location>
</feature>
<keyword evidence="17" id="KW-0186">Copper</keyword>
<evidence type="ECO:0000256" key="8">
    <source>
        <dbReference type="ARBA" id="ARBA00022525"/>
    </source>
</evidence>
<dbReference type="GO" id="GO:0005576">
    <property type="term" value="C:extracellular region"/>
    <property type="evidence" value="ECO:0007669"/>
    <property type="project" value="UniProtKB-SubCell"/>
</dbReference>
<feature type="domain" description="Peptidase M28" evidence="25">
    <location>
        <begin position="141"/>
        <end position="334"/>
    </location>
</feature>
<evidence type="ECO:0000259" key="24">
    <source>
        <dbReference type="Pfam" id="PF00394"/>
    </source>
</evidence>
<feature type="transmembrane region" description="Helical" evidence="23">
    <location>
        <begin position="377"/>
        <end position="394"/>
    </location>
</feature>
<dbReference type="InterPro" id="IPR001117">
    <property type="entry name" value="Cu-oxidase_2nd"/>
</dbReference>
<dbReference type="Pfam" id="PF22249">
    <property type="entry name" value="ERMP1-TM"/>
    <property type="match status" value="1"/>
</dbReference>
<evidence type="ECO:0000256" key="11">
    <source>
        <dbReference type="ARBA" id="ARBA00022723"/>
    </source>
</evidence>
<dbReference type="GO" id="GO:0006508">
    <property type="term" value="P:proteolysis"/>
    <property type="evidence" value="ECO:0007669"/>
    <property type="project" value="UniProtKB-KW"/>
</dbReference>
<feature type="domain" description="Endoplasmic reticulum metallopeptidase 1/1-A TM" evidence="28">
    <location>
        <begin position="425"/>
        <end position="640"/>
    </location>
</feature>
<reference evidence="29 30" key="1">
    <citation type="journal article" date="2020" name="ISME J.">
        <title>Uncovering the hidden diversity of litter-decomposition mechanisms in mushroom-forming fungi.</title>
        <authorList>
            <person name="Floudas D."/>
            <person name="Bentzer J."/>
            <person name="Ahren D."/>
            <person name="Johansson T."/>
            <person name="Persson P."/>
            <person name="Tunlid A."/>
        </authorList>
    </citation>
    <scope>NUCLEOTIDE SEQUENCE [LARGE SCALE GENOMIC DNA]</scope>
    <source>
        <strain evidence="29 30">CBS 291.85</strain>
    </source>
</reference>
<keyword evidence="30" id="KW-1185">Reference proteome</keyword>
<evidence type="ECO:0000256" key="14">
    <source>
        <dbReference type="ARBA" id="ARBA00022833"/>
    </source>
</evidence>
<proteinExistence type="inferred from homology"/>
<keyword evidence="16" id="KW-0560">Oxidoreductase</keyword>
<feature type="domain" description="Plastocyanin-like" evidence="24">
    <location>
        <begin position="1042"/>
        <end position="1195"/>
    </location>
</feature>
<dbReference type="EMBL" id="JAACJM010000264">
    <property type="protein sequence ID" value="KAF5334245.1"/>
    <property type="molecule type" value="Genomic_DNA"/>
</dbReference>
<evidence type="ECO:0000256" key="20">
    <source>
        <dbReference type="ARBA" id="ARBA00023157"/>
    </source>
</evidence>
<dbReference type="InterPro" id="IPR002355">
    <property type="entry name" value="Cu_oxidase_Cu_BS"/>
</dbReference>
<keyword evidence="12 22" id="KW-0378">Hydrolase</keyword>
<feature type="transmembrane region" description="Helical" evidence="23">
    <location>
        <begin position="599"/>
        <end position="619"/>
    </location>
</feature>
<evidence type="ECO:0000256" key="12">
    <source>
        <dbReference type="ARBA" id="ARBA00022801"/>
    </source>
</evidence>
<feature type="domain" description="Plastocyanin-like" evidence="27">
    <location>
        <begin position="930"/>
        <end position="1030"/>
    </location>
</feature>